<dbReference type="AlphaFoldDB" id="A0A098VVF7"/>
<evidence type="ECO:0000256" key="7">
    <source>
        <dbReference type="ARBA" id="ARBA00023065"/>
    </source>
</evidence>
<evidence type="ECO:0000256" key="10">
    <source>
        <dbReference type="SAM" id="Coils"/>
    </source>
</evidence>
<dbReference type="GO" id="GO:0000329">
    <property type="term" value="C:fungal-type vacuole membrane"/>
    <property type="evidence" value="ECO:0007669"/>
    <property type="project" value="TreeGrafter"/>
</dbReference>
<dbReference type="GO" id="GO:0000220">
    <property type="term" value="C:vacuolar proton-transporting V-type ATPase, V0 domain"/>
    <property type="evidence" value="ECO:0007669"/>
    <property type="project" value="InterPro"/>
</dbReference>
<keyword evidence="3 9" id="KW-0813">Transport</keyword>
<name>A0A098VVF7_9MICR</name>
<feature type="coiled-coil region" evidence="10">
    <location>
        <begin position="172"/>
        <end position="199"/>
    </location>
</feature>
<reference evidence="11 12" key="1">
    <citation type="submission" date="2014-04" db="EMBL/GenBank/DDBJ databases">
        <title>A new species of microsporidia sheds light on the evolution of extreme parasitism.</title>
        <authorList>
            <person name="Haag K.L."/>
            <person name="James T.Y."/>
            <person name="Larsson R."/>
            <person name="Schaer T.M."/>
            <person name="Refardt D."/>
            <person name="Pombert J.-F."/>
            <person name="Ebert D."/>
        </authorList>
    </citation>
    <scope>NUCLEOTIDE SEQUENCE [LARGE SCALE GENOMIC DNA]</scope>
    <source>
        <strain evidence="11 12">UGP3</strain>
        <tissue evidence="11">Spores</tissue>
    </source>
</reference>
<feature type="transmembrane region" description="Helical" evidence="9">
    <location>
        <begin position="668"/>
        <end position="693"/>
    </location>
</feature>
<feature type="transmembrane region" description="Helical" evidence="9">
    <location>
        <begin position="502"/>
        <end position="535"/>
    </location>
</feature>
<evidence type="ECO:0000256" key="1">
    <source>
        <dbReference type="ARBA" id="ARBA00004141"/>
    </source>
</evidence>
<dbReference type="HOGENOM" id="CLU_005230_0_2_1"/>
<comment type="similarity">
    <text evidence="2 9">Belongs to the V-ATPase 116 kDa subunit family.</text>
</comment>
<keyword evidence="5 9" id="KW-0375">Hydrogen ion transport</keyword>
<dbReference type="RefSeq" id="XP_013239555.1">
    <property type="nucleotide sequence ID" value="XM_013384101.1"/>
</dbReference>
<dbReference type="PANTHER" id="PTHR11629">
    <property type="entry name" value="VACUOLAR PROTON ATPASES"/>
    <property type="match status" value="1"/>
</dbReference>
<dbReference type="InterPro" id="IPR002490">
    <property type="entry name" value="V-ATPase_116kDa_su"/>
</dbReference>
<proteinExistence type="inferred from homology"/>
<keyword evidence="12" id="KW-1185">Reference proteome</keyword>
<evidence type="ECO:0000313" key="11">
    <source>
        <dbReference type="EMBL" id="KGG53128.1"/>
    </source>
</evidence>
<evidence type="ECO:0000256" key="4">
    <source>
        <dbReference type="ARBA" id="ARBA00022692"/>
    </source>
</evidence>
<gene>
    <name evidence="11" type="ORF">DI09_10p250</name>
</gene>
<dbReference type="PANTHER" id="PTHR11629:SF63">
    <property type="entry name" value="V-TYPE PROTON ATPASE SUBUNIT A"/>
    <property type="match status" value="1"/>
</dbReference>
<evidence type="ECO:0000313" key="12">
    <source>
        <dbReference type="Proteomes" id="UP000029725"/>
    </source>
</evidence>
<protein>
    <recommendedName>
        <fullName evidence="9">V-type proton ATPase subunit a</fullName>
    </recommendedName>
</protein>
<feature type="transmembrane region" description="Helical" evidence="9">
    <location>
        <begin position="727"/>
        <end position="746"/>
    </location>
</feature>
<comment type="subcellular location">
    <subcellularLocation>
        <location evidence="1">Membrane</location>
        <topology evidence="1">Multi-pass membrane protein</topology>
    </subcellularLocation>
</comment>
<keyword evidence="8 9" id="KW-0472">Membrane</keyword>
<feature type="transmembrane region" description="Helical" evidence="9">
    <location>
        <begin position="637"/>
        <end position="656"/>
    </location>
</feature>
<keyword evidence="7 9" id="KW-0406">Ion transport</keyword>
<dbReference type="GO" id="GO:0051117">
    <property type="term" value="F:ATPase binding"/>
    <property type="evidence" value="ECO:0007669"/>
    <property type="project" value="TreeGrafter"/>
</dbReference>
<evidence type="ECO:0000256" key="9">
    <source>
        <dbReference type="RuleBase" id="RU361189"/>
    </source>
</evidence>
<dbReference type="Proteomes" id="UP000029725">
    <property type="component" value="Unassembled WGS sequence"/>
</dbReference>
<dbReference type="VEuPathDB" id="MicrosporidiaDB:DI09_10p250"/>
<feature type="transmembrane region" description="Helical" evidence="9">
    <location>
        <begin position="556"/>
        <end position="575"/>
    </location>
</feature>
<dbReference type="OrthoDB" id="10264220at2759"/>
<organism evidence="11 12">
    <name type="scientific">Mitosporidium daphniae</name>
    <dbReference type="NCBI Taxonomy" id="1485682"/>
    <lineage>
        <taxon>Eukaryota</taxon>
        <taxon>Fungi</taxon>
        <taxon>Fungi incertae sedis</taxon>
        <taxon>Microsporidia</taxon>
        <taxon>Mitosporidium</taxon>
    </lineage>
</organism>
<sequence>MFASTAYEGDRPDSSDIDQSNLQTILEIPKMLPEKIQKEPATGGDSLLRAQRMSLVQLYLPVDIAKESIAAIGSISCFQFRNLNEDKPLNMLLYAGEMQQLDDCERRLTLLAKEAESMGLWQISEISLKEAAAAASSVINGEDAKTASRRSAGLPGTMANPFSPITMLPASLQELYDQLSELEKRILQLKSSEGELRERQRELISRSAVLTEAERLFSEERPHADIDVDSSVHKGSDLLTSAIGAISSDSPNFLGFVGGIIDHSKSAVLQGILWRALRGHLFMRVIDATARIEDVSDDVRGSDLFVVGANGAAALAKVRRLALSQGAIIVSISDSDAEQRAQEAAQAANGLRELEGVLASTAATKRSMLVGLTSALPVWRAFVLKERALFSSLNMCQREDEHERLGGATLAAAGGCLVAEGWAPTSMVGKLHTALERARARTGAPVAGLCSELAAIPLDRHSEESELALTPPTSFVLNKFTGPFQDLINAYGTPTYGEINPALFVLVTFPFLFAVMFGDIGHGFLVLLASGYLILRERKLERAPLIGGDIWSYVFGGRYIIFLMGVWSIYIGFIYNDCFSRCLAIFGTGWEWPTEESPGGPLVVPIQTGVPFFGIDSSWVTAQNSLVFFNAYKTKQAILLGILQMLFGLIISAFNYSFRGDRHSFFGIFLPQFIFLTCTFGYLGILFVAKWVVQTPTSPSLLLMFVDMFLSPGNVDPTRRFYSGQELVQGLLVIVALLCIPWMLLYRPLALHFDAKKAAMKAQKKSPSNKDIPPCNFSPNSVLQHSDVSSPKNTLDTHKDEDTEFSLADELLHSGIHTIEFSLASISNTASYLRLWALSLAHAQLSEVLWDLIVEFAASGPIIGVIVFICWFSLTIAILVAMEGLSAFLHALRLHWIEFNSKFFLGEGKPFEPLSLPAVLSRDAIRRFDPDDGE</sequence>
<accession>A0A098VVF7</accession>
<dbReference type="GO" id="GO:0007035">
    <property type="term" value="P:vacuolar acidification"/>
    <property type="evidence" value="ECO:0007669"/>
    <property type="project" value="TreeGrafter"/>
</dbReference>
<comment type="function">
    <text evidence="9">Essential component of the vacuolar proton pump (V-ATPase), a multimeric enzyme that catalyzes the translocation of protons across the membranes. Required for assembly and activity of the V-ATPase.</text>
</comment>
<keyword evidence="6 9" id="KW-1133">Transmembrane helix</keyword>
<dbReference type="GeneID" id="25257980"/>
<keyword evidence="10" id="KW-0175">Coiled coil</keyword>
<keyword evidence="4 9" id="KW-0812">Transmembrane</keyword>
<dbReference type="PIRSF" id="PIRSF001293">
    <property type="entry name" value="ATP6V0A1"/>
    <property type="match status" value="1"/>
</dbReference>
<feature type="transmembrane region" description="Helical" evidence="9">
    <location>
        <begin position="862"/>
        <end position="892"/>
    </location>
</feature>
<evidence type="ECO:0000256" key="6">
    <source>
        <dbReference type="ARBA" id="ARBA00022989"/>
    </source>
</evidence>
<dbReference type="Pfam" id="PF01496">
    <property type="entry name" value="V_ATPase_I"/>
    <property type="match status" value="1"/>
</dbReference>
<evidence type="ECO:0000256" key="5">
    <source>
        <dbReference type="ARBA" id="ARBA00022781"/>
    </source>
</evidence>
<evidence type="ECO:0000256" key="8">
    <source>
        <dbReference type="ARBA" id="ARBA00023136"/>
    </source>
</evidence>
<comment type="caution">
    <text evidence="11">The sequence shown here is derived from an EMBL/GenBank/DDBJ whole genome shotgun (WGS) entry which is preliminary data.</text>
</comment>
<dbReference type="InterPro" id="IPR026028">
    <property type="entry name" value="V-type_ATPase_116kDa_su_euka"/>
</dbReference>
<evidence type="ECO:0000256" key="2">
    <source>
        <dbReference type="ARBA" id="ARBA00009904"/>
    </source>
</evidence>
<dbReference type="EMBL" id="JMKJ01000011">
    <property type="protein sequence ID" value="KGG53128.1"/>
    <property type="molecule type" value="Genomic_DNA"/>
</dbReference>
<evidence type="ECO:0000256" key="3">
    <source>
        <dbReference type="ARBA" id="ARBA00022448"/>
    </source>
</evidence>
<dbReference type="GO" id="GO:0046961">
    <property type="term" value="F:proton-transporting ATPase activity, rotational mechanism"/>
    <property type="evidence" value="ECO:0007669"/>
    <property type="project" value="InterPro"/>
</dbReference>